<sequence>MCVRDTEADSALPPIARRDSSSGATGPHVEMSAAAFRASSRALVRPSASFAETAILYGDERKQLGKVVRYASALCVYILATILLPTFLSEPLARNFGLVPTTNLVFVAPMWILGTCLWRMAGDSRSAAIFGLGWLISAFASFALGWADMQSWATVVHGISVREWDRNEVADGYYFTDGYVGVEFQVTGHQPQCAAGTQRCSEYSWSLAPVFASPLCAQLNSTKQVEQHIYNVTTHAVLSSFNVTVPALNDSATDECRVLFIAMQVEPSKGVGLIGRINLGGLWPDEEDMCGEGGSGGLCTRLSPYSPHACEPYIGSSARMPDPTLLGCAPKATCRQLMEQPFLPPSRDVCNNRYFAIGNLQKAADDGRTTAAIMFAITGLLFLASVTYKCKHDIGFVNSVRTIRSLTRRRRGVRQAADLGV</sequence>
<evidence type="ECO:0000313" key="3">
    <source>
        <dbReference type="EMBL" id="KAL1507104.1"/>
    </source>
</evidence>
<keyword evidence="2" id="KW-1133">Transmembrane helix</keyword>
<dbReference type="Proteomes" id="UP001515480">
    <property type="component" value="Unassembled WGS sequence"/>
</dbReference>
<organism evidence="3 4">
    <name type="scientific">Prymnesium parvum</name>
    <name type="common">Toxic golden alga</name>
    <dbReference type="NCBI Taxonomy" id="97485"/>
    <lineage>
        <taxon>Eukaryota</taxon>
        <taxon>Haptista</taxon>
        <taxon>Haptophyta</taxon>
        <taxon>Prymnesiophyceae</taxon>
        <taxon>Prymnesiales</taxon>
        <taxon>Prymnesiaceae</taxon>
        <taxon>Prymnesium</taxon>
    </lineage>
</organism>
<feature type="region of interest" description="Disordered" evidence="1">
    <location>
        <begin position="1"/>
        <end position="27"/>
    </location>
</feature>
<keyword evidence="2" id="KW-0472">Membrane</keyword>
<keyword evidence="2" id="KW-0812">Transmembrane</keyword>
<protein>
    <submittedName>
        <fullName evidence="3">Uncharacterized protein</fullName>
    </submittedName>
</protein>
<feature type="transmembrane region" description="Helical" evidence="2">
    <location>
        <begin position="67"/>
        <end position="88"/>
    </location>
</feature>
<dbReference type="EMBL" id="JBGBPQ010000018">
    <property type="protein sequence ID" value="KAL1507104.1"/>
    <property type="molecule type" value="Genomic_DNA"/>
</dbReference>
<keyword evidence="4" id="KW-1185">Reference proteome</keyword>
<name>A0AB34IU62_PRYPA</name>
<evidence type="ECO:0000313" key="4">
    <source>
        <dbReference type="Proteomes" id="UP001515480"/>
    </source>
</evidence>
<proteinExistence type="predicted"/>
<gene>
    <name evidence="3" type="ORF">AB1Y20_007960</name>
</gene>
<reference evidence="3 4" key="1">
    <citation type="journal article" date="2024" name="Science">
        <title>Giant polyketide synthase enzymes in the biosynthesis of giant marine polyether toxins.</title>
        <authorList>
            <person name="Fallon T.R."/>
            <person name="Shende V.V."/>
            <person name="Wierzbicki I.H."/>
            <person name="Pendleton A.L."/>
            <person name="Watervoot N.F."/>
            <person name="Auber R.P."/>
            <person name="Gonzalez D.J."/>
            <person name="Wisecaver J.H."/>
            <person name="Moore B.S."/>
        </authorList>
    </citation>
    <scope>NUCLEOTIDE SEQUENCE [LARGE SCALE GENOMIC DNA]</scope>
    <source>
        <strain evidence="3 4">12B1</strain>
    </source>
</reference>
<evidence type="ECO:0000256" key="2">
    <source>
        <dbReference type="SAM" id="Phobius"/>
    </source>
</evidence>
<feature type="transmembrane region" description="Helical" evidence="2">
    <location>
        <begin position="127"/>
        <end position="147"/>
    </location>
</feature>
<comment type="caution">
    <text evidence="3">The sequence shown here is derived from an EMBL/GenBank/DDBJ whole genome shotgun (WGS) entry which is preliminary data.</text>
</comment>
<accession>A0AB34IU62</accession>
<evidence type="ECO:0000256" key="1">
    <source>
        <dbReference type="SAM" id="MobiDB-lite"/>
    </source>
</evidence>
<feature type="transmembrane region" description="Helical" evidence="2">
    <location>
        <begin position="100"/>
        <end position="120"/>
    </location>
</feature>
<dbReference type="AlphaFoldDB" id="A0AB34IU62"/>